<dbReference type="AlphaFoldDB" id="A0A8X6TFI0"/>
<feature type="domain" description="C2H2-type" evidence="3">
    <location>
        <begin position="199"/>
        <end position="227"/>
    </location>
</feature>
<feature type="compositionally biased region" description="Low complexity" evidence="2">
    <location>
        <begin position="294"/>
        <end position="308"/>
    </location>
</feature>
<feature type="region of interest" description="Disordered" evidence="2">
    <location>
        <begin position="285"/>
        <end position="315"/>
    </location>
</feature>
<keyword evidence="1" id="KW-0479">Metal-binding</keyword>
<dbReference type="Gene3D" id="3.30.160.60">
    <property type="entry name" value="Classic Zinc Finger"/>
    <property type="match status" value="1"/>
</dbReference>
<dbReference type="InterPro" id="IPR036236">
    <property type="entry name" value="Znf_C2H2_sf"/>
</dbReference>
<accession>A0A8X6TFI0</accession>
<keyword evidence="5" id="KW-1185">Reference proteome</keyword>
<reference evidence="4" key="1">
    <citation type="submission" date="2020-08" db="EMBL/GenBank/DDBJ databases">
        <title>Multicomponent nature underlies the extraordinary mechanical properties of spider dragline silk.</title>
        <authorList>
            <person name="Kono N."/>
            <person name="Nakamura H."/>
            <person name="Mori M."/>
            <person name="Yoshida Y."/>
            <person name="Ohtoshi R."/>
            <person name="Malay A.D."/>
            <person name="Moran D.A.P."/>
            <person name="Tomita M."/>
            <person name="Numata K."/>
            <person name="Arakawa K."/>
        </authorList>
    </citation>
    <scope>NUCLEOTIDE SEQUENCE</scope>
</reference>
<evidence type="ECO:0000313" key="4">
    <source>
        <dbReference type="EMBL" id="GFT03663.1"/>
    </source>
</evidence>
<dbReference type="Gene3D" id="2.30.31.10">
    <property type="entry name" value="Transcriptional Coactivator Pc4, Chain A"/>
    <property type="match status" value="1"/>
</dbReference>
<evidence type="ECO:0000259" key="3">
    <source>
        <dbReference type="PROSITE" id="PS50157"/>
    </source>
</evidence>
<dbReference type="PROSITE" id="PS50157">
    <property type="entry name" value="ZINC_FINGER_C2H2_2"/>
    <property type="match status" value="2"/>
</dbReference>
<dbReference type="SMART" id="SM00355">
    <property type="entry name" value="ZnF_C2H2"/>
    <property type="match status" value="2"/>
</dbReference>
<gene>
    <name evidence="4" type="primary">AVEN_149573_1</name>
    <name evidence="4" type="ORF">NPIL_282111</name>
</gene>
<dbReference type="GO" id="GO:0006355">
    <property type="term" value="P:regulation of DNA-templated transcription"/>
    <property type="evidence" value="ECO:0007669"/>
    <property type="project" value="InterPro"/>
</dbReference>
<dbReference type="InterPro" id="IPR013087">
    <property type="entry name" value="Znf_C2H2_type"/>
</dbReference>
<dbReference type="SUPFAM" id="SSF54447">
    <property type="entry name" value="ssDNA-binding transcriptional regulator domain"/>
    <property type="match status" value="1"/>
</dbReference>
<protein>
    <recommendedName>
        <fullName evidence="3">C2H2-type domain-containing protein</fullName>
    </recommendedName>
</protein>
<dbReference type="Pfam" id="PF00096">
    <property type="entry name" value="zf-C2H2"/>
    <property type="match status" value="2"/>
</dbReference>
<evidence type="ECO:0000313" key="5">
    <source>
        <dbReference type="Proteomes" id="UP000887013"/>
    </source>
</evidence>
<proteinExistence type="predicted"/>
<dbReference type="PANTHER" id="PTHR31511">
    <property type="entry name" value="PROTEIN CBG23764"/>
    <property type="match status" value="1"/>
</dbReference>
<evidence type="ECO:0000256" key="1">
    <source>
        <dbReference type="PROSITE-ProRule" id="PRU00042"/>
    </source>
</evidence>
<feature type="domain" description="C2H2-type" evidence="3">
    <location>
        <begin position="228"/>
        <end position="250"/>
    </location>
</feature>
<dbReference type="SUPFAM" id="SSF54060">
    <property type="entry name" value="His-Me finger endonucleases"/>
    <property type="match status" value="1"/>
</dbReference>
<comment type="caution">
    <text evidence="4">The sequence shown here is derived from an EMBL/GenBank/DDBJ whole genome shotgun (WGS) entry which is preliminary data.</text>
</comment>
<dbReference type="InterPro" id="IPR044925">
    <property type="entry name" value="His-Me_finger_sf"/>
</dbReference>
<dbReference type="GO" id="GO:0003677">
    <property type="term" value="F:DNA binding"/>
    <property type="evidence" value="ECO:0007669"/>
    <property type="project" value="InterPro"/>
</dbReference>
<dbReference type="SUPFAM" id="SSF57667">
    <property type="entry name" value="beta-beta-alpha zinc fingers"/>
    <property type="match status" value="1"/>
</dbReference>
<dbReference type="Proteomes" id="UP000887013">
    <property type="component" value="Unassembled WGS sequence"/>
</dbReference>
<dbReference type="PROSITE" id="PS00028">
    <property type="entry name" value="ZINC_FINGER_C2H2_1"/>
    <property type="match status" value="2"/>
</dbReference>
<sequence length="673" mass="75967">MASKVLGNCTEDFESLILVSNTMPQKGWMSCADDWKDRFDRPSQCFRKMTMKRVAPLASTNASGEKVCFFKDSKKDSSFKPDAVPENHFHLGRSNYAIVSDFADVTRIHLRQYKLDATGSLFPTKSGITLIPSVWLALVREFAAIDQAFQDGKLFPMDIETIFEETDFPMNDEILASADFGHLSTELDKPFDGVLRGTFSCNKCDQTFTHRRSFKRHQISIHATSASFQCEICRKRFNRKDNFLRHSKSHKFMAEISMEVSQTANDKENSSVNVIQPSRAIAGPSTITEPSALSNNGVTSVSSTSAAPSRKRKISSVNRSTKNACLDTFEVHTFFPNPLTSKDLTVSLHSLKTEITDKIKEIASSKKGVKWYLNSCVRFSRKITTEDFDTCTSYLRSKCAVTLDQESPDIETSIAKVIASSNEFENRGSGREFQEVLKNELKTAVYKPLAAASYITLPPKLRTKKAILNIQNEDQQCFIWCVLAHLHPTQVNANRTAGNIKKKKIKMPEKKWLEFENFNFNIPVPYTIYADFESLIVKINSCAPDPARSYTVPIADHVPCGYAYTVIGPDGNFKKPPVVYRGENAVDHFLENLIKEEEEILNILKNVKPMLFSDENKLDFKNATICHICEKPLLGDRVRDRDHLTGTYRGAAHNICNINYTLAKHIPVIIHNL</sequence>
<dbReference type="EMBL" id="BMAW01055964">
    <property type="protein sequence ID" value="GFT03663.1"/>
    <property type="molecule type" value="Genomic_DNA"/>
</dbReference>
<organism evidence="4 5">
    <name type="scientific">Nephila pilipes</name>
    <name type="common">Giant wood spider</name>
    <name type="synonym">Nephila maculata</name>
    <dbReference type="NCBI Taxonomy" id="299642"/>
    <lineage>
        <taxon>Eukaryota</taxon>
        <taxon>Metazoa</taxon>
        <taxon>Ecdysozoa</taxon>
        <taxon>Arthropoda</taxon>
        <taxon>Chelicerata</taxon>
        <taxon>Arachnida</taxon>
        <taxon>Araneae</taxon>
        <taxon>Araneomorphae</taxon>
        <taxon>Entelegynae</taxon>
        <taxon>Araneoidea</taxon>
        <taxon>Nephilidae</taxon>
        <taxon>Nephila</taxon>
    </lineage>
</organism>
<keyword evidence="1" id="KW-0862">Zinc</keyword>
<dbReference type="InterPro" id="IPR009044">
    <property type="entry name" value="ssDNA-bd_transcriptional_reg"/>
</dbReference>
<keyword evidence="1" id="KW-0863">Zinc-finger</keyword>
<dbReference type="GO" id="GO:0008270">
    <property type="term" value="F:zinc ion binding"/>
    <property type="evidence" value="ECO:0007669"/>
    <property type="project" value="UniProtKB-KW"/>
</dbReference>
<name>A0A8X6TFI0_NEPPI</name>
<evidence type="ECO:0000256" key="2">
    <source>
        <dbReference type="SAM" id="MobiDB-lite"/>
    </source>
</evidence>
<dbReference type="PANTHER" id="PTHR31511:SF12">
    <property type="entry name" value="RHO TERMINATION FACTOR N-TERMINAL DOMAIN-CONTAINING PROTEIN"/>
    <property type="match status" value="1"/>
</dbReference>